<evidence type="ECO:0000313" key="2">
    <source>
        <dbReference type="Proteomes" id="UP000542674"/>
    </source>
</evidence>
<proteinExistence type="predicted"/>
<gene>
    <name evidence="1" type="ORF">F4559_003407</name>
</gene>
<organism evidence="1 2">
    <name type="scientific">Saccharothrix violaceirubra</name>
    <dbReference type="NCBI Taxonomy" id="413306"/>
    <lineage>
        <taxon>Bacteria</taxon>
        <taxon>Bacillati</taxon>
        <taxon>Actinomycetota</taxon>
        <taxon>Actinomycetes</taxon>
        <taxon>Pseudonocardiales</taxon>
        <taxon>Pseudonocardiaceae</taxon>
        <taxon>Saccharothrix</taxon>
    </lineage>
</organism>
<dbReference type="EMBL" id="JACHJS010000001">
    <property type="protein sequence ID" value="MBB4966048.1"/>
    <property type="molecule type" value="Genomic_DNA"/>
</dbReference>
<name>A0A7W7WWX8_9PSEU</name>
<reference evidence="1 2" key="1">
    <citation type="submission" date="2020-08" db="EMBL/GenBank/DDBJ databases">
        <title>Sequencing the genomes of 1000 actinobacteria strains.</title>
        <authorList>
            <person name="Klenk H.-P."/>
        </authorList>
    </citation>
    <scope>NUCLEOTIDE SEQUENCE [LARGE SCALE GENOMIC DNA]</scope>
    <source>
        <strain evidence="1 2">DSM 45084</strain>
    </source>
</reference>
<comment type="caution">
    <text evidence="1">The sequence shown here is derived from an EMBL/GenBank/DDBJ whole genome shotgun (WGS) entry which is preliminary data.</text>
</comment>
<protein>
    <submittedName>
        <fullName evidence="1">Uncharacterized protein</fullName>
    </submittedName>
</protein>
<dbReference type="RefSeq" id="WP_184669817.1">
    <property type="nucleotide sequence ID" value="NZ_BAABAI010000019.1"/>
</dbReference>
<keyword evidence="2" id="KW-1185">Reference proteome</keyword>
<sequence>MSEEPGLVSLSAVVVAAVIREDVPAFNEAAGSLGEVIDEADPAELDEAAALFAAAMPQVGPRGVVAGEILGTLVELGASPDLGPWVDRVSRAFEERWAEADRWGAGLLGPLQQERVRRAPFDRERLASAAEKAAEEVESAHWLVGLLAVLDDERLVVLHPVSGRGFEITIGGIADNFQLHTLLAATVIGDASSGLLLGTPPAPEWVAAATDADPHPEGMTAHGQFNLVDAHGEWIWNEGRPAAIPVFDGRRVVVLEPLPYERSWNAGRIYPDMVPTVRLDRVLPEDEATRWLSAVRPEQR</sequence>
<accession>A0A7W7WWX8</accession>
<dbReference type="AlphaFoldDB" id="A0A7W7WWX8"/>
<dbReference type="Proteomes" id="UP000542674">
    <property type="component" value="Unassembled WGS sequence"/>
</dbReference>
<evidence type="ECO:0000313" key="1">
    <source>
        <dbReference type="EMBL" id="MBB4966048.1"/>
    </source>
</evidence>